<organism evidence="5">
    <name type="scientific">Nannochloropsis gaditana (strain CCMP526)</name>
    <name type="common">Green microalga</name>
    <name type="synonym">Microchloropsis gaditana</name>
    <dbReference type="NCBI Taxonomy" id="1093141"/>
    <lineage>
        <taxon>Eukaryota</taxon>
        <taxon>Sar</taxon>
        <taxon>Stramenopiles</taxon>
        <taxon>Ochrophyta</taxon>
        <taxon>Eustigmatophyceae</taxon>
        <taxon>Eustigmatales</taxon>
        <taxon>Monodopsidaceae</taxon>
        <taxon>Nannochloropsis</taxon>
    </lineage>
</organism>
<gene>
    <name evidence="5" type="ORF">NGATSA_3035300</name>
</gene>
<keyword evidence="2" id="KW-0408">Iron</keyword>
<dbReference type="PANTHER" id="PTHR10694:SF33">
    <property type="entry name" value="LYSINE-SPECIFIC DEMETHYLASE 5"/>
    <property type="match status" value="1"/>
</dbReference>
<dbReference type="Pfam" id="PF02373">
    <property type="entry name" value="JmjC"/>
    <property type="match status" value="1"/>
</dbReference>
<dbReference type="InterPro" id="IPR003347">
    <property type="entry name" value="JmjC_dom"/>
</dbReference>
<evidence type="ECO:0000259" key="4">
    <source>
        <dbReference type="PROSITE" id="PS51184"/>
    </source>
</evidence>
<evidence type="ECO:0000256" key="1">
    <source>
        <dbReference type="ARBA" id="ARBA00022723"/>
    </source>
</evidence>
<dbReference type="AlphaFoldDB" id="I2CPW6"/>
<accession>I2CPW6</accession>
<dbReference type="PANTHER" id="PTHR10694">
    <property type="entry name" value="LYSINE-SPECIFIC DEMETHYLASE"/>
    <property type="match status" value="1"/>
</dbReference>
<dbReference type="Gene3D" id="2.60.120.650">
    <property type="entry name" value="Cupin"/>
    <property type="match status" value="1"/>
</dbReference>
<dbReference type="GO" id="GO:0046872">
    <property type="term" value="F:metal ion binding"/>
    <property type="evidence" value="ECO:0007669"/>
    <property type="project" value="UniProtKB-KW"/>
</dbReference>
<feature type="compositionally biased region" description="Basic and acidic residues" evidence="3">
    <location>
        <begin position="194"/>
        <end position="211"/>
    </location>
</feature>
<dbReference type="SUPFAM" id="SSF51197">
    <property type="entry name" value="Clavaminate synthase-like"/>
    <property type="match status" value="1"/>
</dbReference>
<dbReference type="GO" id="GO:0141052">
    <property type="term" value="F:histone H3 demethylase activity"/>
    <property type="evidence" value="ECO:0007669"/>
    <property type="project" value="UniProtKB-ARBA"/>
</dbReference>
<evidence type="ECO:0000256" key="2">
    <source>
        <dbReference type="ARBA" id="ARBA00023004"/>
    </source>
</evidence>
<reference evidence="5" key="2">
    <citation type="journal article" date="2012" name="Nat. Commun.">
        <title>Draft genome sequence and genetic transformation of the oleaginous alga Nannochloropis gaditana.</title>
        <authorList>
            <person name="Radakovits R."/>
            <person name="Jinkerson R.E."/>
            <person name="Fuerstenberg S.I."/>
            <person name="Tae H."/>
            <person name="Settlage R.E."/>
            <person name="Boore J.L."/>
            <person name="Posewitz M.C."/>
        </authorList>
    </citation>
    <scope>NUCLEOTIDE SEQUENCE</scope>
    <source>
        <strain evidence="5">CCMP526</strain>
    </source>
</reference>
<feature type="region of interest" description="Disordered" evidence="3">
    <location>
        <begin position="192"/>
        <end position="211"/>
    </location>
</feature>
<proteinExistence type="evidence at transcript level"/>
<dbReference type="PROSITE" id="PS51184">
    <property type="entry name" value="JMJC"/>
    <property type="match status" value="1"/>
</dbReference>
<feature type="non-terminal residue" evidence="5">
    <location>
        <position position="1"/>
    </location>
</feature>
<feature type="non-terminal residue" evidence="5">
    <location>
        <position position="211"/>
    </location>
</feature>
<protein>
    <submittedName>
        <fullName evidence="5">Jumonji domain protein</fullName>
    </submittedName>
</protein>
<dbReference type="GO" id="GO:0010468">
    <property type="term" value="P:regulation of gene expression"/>
    <property type="evidence" value="ECO:0007669"/>
    <property type="project" value="TreeGrafter"/>
</dbReference>
<dbReference type="GO" id="GO:0005634">
    <property type="term" value="C:nucleus"/>
    <property type="evidence" value="ECO:0007669"/>
    <property type="project" value="TreeGrafter"/>
</dbReference>
<evidence type="ECO:0000313" key="5">
    <source>
        <dbReference type="EMBL" id="AFJ68949.1"/>
    </source>
</evidence>
<keyword evidence="1" id="KW-0479">Metal-binding</keyword>
<evidence type="ECO:0000256" key="3">
    <source>
        <dbReference type="SAM" id="MobiDB-lite"/>
    </source>
</evidence>
<reference evidence="5" key="1">
    <citation type="journal article" date="2012" name="Bioengineered">
        <title>Additional insights into the genome of the oleaginous model alga Nannochloropsis gaditana.</title>
        <authorList>
            <person name="Jinkerson R.E."/>
            <person name="Radakovits R."/>
            <person name="Posewitz M.C."/>
        </authorList>
    </citation>
    <scope>NUCLEOTIDE SEQUENCE</scope>
    <source>
        <strain evidence="5">CCMP526</strain>
    </source>
</reference>
<dbReference type="GO" id="GO:0000785">
    <property type="term" value="C:chromatin"/>
    <property type="evidence" value="ECO:0007669"/>
    <property type="project" value="TreeGrafter"/>
</dbReference>
<sequence length="211" mass="23896">LATGSMLHHLDVPVTGVVVPWLYVGMAFSAFCWHAEDHYLYSINYLHHGLGPKHWYGLPGAAGDAFEALVRESYPELVARNPDLMLQLVTMVDPRWVANRGLPVYTTKQRPGQFVVTFPHAYHAGFNHHFNLAEAVNFAPPDFLPWGGKAQHLYRRLHRAPVFSQDQLVVAAAAALLQRPARETAESLEPVLGEVRRMEEESRRRREGVER</sequence>
<feature type="domain" description="JmjC" evidence="4">
    <location>
        <begin position="1"/>
        <end position="155"/>
    </location>
</feature>
<dbReference type="EMBL" id="JU969800">
    <property type="protein sequence ID" value="AFJ68949.1"/>
    <property type="molecule type" value="mRNA"/>
</dbReference>
<name>I2CPW6_NANGC</name>
<dbReference type="SMART" id="SM00558">
    <property type="entry name" value="JmjC"/>
    <property type="match status" value="1"/>
</dbReference>